<dbReference type="EMBL" id="JBJJXI010000100">
    <property type="protein sequence ID" value="KAL3393089.1"/>
    <property type="molecule type" value="Genomic_DNA"/>
</dbReference>
<protein>
    <submittedName>
        <fullName evidence="3">Uncharacterized protein</fullName>
    </submittedName>
</protein>
<evidence type="ECO:0000313" key="3">
    <source>
        <dbReference type="EMBL" id="KAL3393089.1"/>
    </source>
</evidence>
<comment type="caution">
    <text evidence="3">The sequence shown here is derived from an EMBL/GenBank/DDBJ whole genome shotgun (WGS) entry which is preliminary data.</text>
</comment>
<accession>A0ABD2WK08</accession>
<feature type="compositionally biased region" description="Basic and acidic residues" evidence="2">
    <location>
        <begin position="412"/>
        <end position="426"/>
    </location>
</feature>
<gene>
    <name evidence="3" type="ORF">TKK_012352</name>
</gene>
<feature type="compositionally biased region" description="Basic and acidic residues" evidence="2">
    <location>
        <begin position="361"/>
        <end position="373"/>
    </location>
</feature>
<keyword evidence="1" id="KW-0175">Coiled coil</keyword>
<evidence type="ECO:0000256" key="1">
    <source>
        <dbReference type="SAM" id="Coils"/>
    </source>
</evidence>
<feature type="region of interest" description="Disordered" evidence="2">
    <location>
        <begin position="348"/>
        <end position="437"/>
    </location>
</feature>
<name>A0ABD2WK08_9HYME</name>
<proteinExistence type="predicted"/>
<organism evidence="3 4">
    <name type="scientific">Trichogramma kaykai</name>
    <dbReference type="NCBI Taxonomy" id="54128"/>
    <lineage>
        <taxon>Eukaryota</taxon>
        <taxon>Metazoa</taxon>
        <taxon>Ecdysozoa</taxon>
        <taxon>Arthropoda</taxon>
        <taxon>Hexapoda</taxon>
        <taxon>Insecta</taxon>
        <taxon>Pterygota</taxon>
        <taxon>Neoptera</taxon>
        <taxon>Endopterygota</taxon>
        <taxon>Hymenoptera</taxon>
        <taxon>Apocrita</taxon>
        <taxon>Proctotrupomorpha</taxon>
        <taxon>Chalcidoidea</taxon>
        <taxon>Trichogrammatidae</taxon>
        <taxon>Trichogramma</taxon>
    </lineage>
</organism>
<reference evidence="3 4" key="1">
    <citation type="journal article" date="2024" name="bioRxiv">
        <title>A reference genome for Trichogramma kaykai: A tiny desert-dwelling parasitoid wasp with competing sex-ratio distorters.</title>
        <authorList>
            <person name="Culotta J."/>
            <person name="Lindsey A.R."/>
        </authorList>
    </citation>
    <scope>NUCLEOTIDE SEQUENCE [LARGE SCALE GENOMIC DNA]</scope>
    <source>
        <strain evidence="3 4">KSX58</strain>
    </source>
</reference>
<sequence>MPSDSAKLYSMRAEELQAEFRDLSKALEASHENQRMLYQAIAENRNERRMLFENRVSLADGGTPPLLRELKRERLGGATTLTVVDTHQQQQTSAATSSTTTMTRVAQGGGGGGGGGLIVRSASGAQHTIRHSAPLPTTTLTTAGGVTTVANAAGGGASYRLQQINPQQIRSKVVYLSNNGQEIVKADSSPAAQKNIIYNIKRKADDASEVGNPIFSLDSKQQVNPVYITKLPATKTLKLCPIEIGSKDYRIVSETNALPAITQKPKVVQTVAKVVKQTPPVVATTPQFSKVVTRTVAKIDRRKLKQAATSSSPANTTTTTTTTATLPTNKVFVKMEYDEDLDMDIVEEPIPAPAKPTTKSSTEKATSEEEPKDAATAAGTTDTAKEEKSDTNTNTNTKTSKKAAAAAAAAAEPEKAEKSKGPEKKIGIWRKRSTRKT</sequence>
<feature type="compositionally biased region" description="Low complexity" evidence="2">
    <location>
        <begin position="307"/>
        <end position="322"/>
    </location>
</feature>
<evidence type="ECO:0000313" key="4">
    <source>
        <dbReference type="Proteomes" id="UP001627154"/>
    </source>
</evidence>
<feature type="compositionally biased region" description="Low complexity" evidence="2">
    <location>
        <begin position="391"/>
        <end position="411"/>
    </location>
</feature>
<keyword evidence="4" id="KW-1185">Reference proteome</keyword>
<feature type="region of interest" description="Disordered" evidence="2">
    <location>
        <begin position="302"/>
        <end position="322"/>
    </location>
</feature>
<evidence type="ECO:0000256" key="2">
    <source>
        <dbReference type="SAM" id="MobiDB-lite"/>
    </source>
</evidence>
<feature type="coiled-coil region" evidence="1">
    <location>
        <begin position="6"/>
        <end position="33"/>
    </location>
</feature>
<dbReference type="AlphaFoldDB" id="A0ABD2WK08"/>
<dbReference type="Proteomes" id="UP001627154">
    <property type="component" value="Unassembled WGS sequence"/>
</dbReference>
<feature type="compositionally biased region" description="Basic residues" evidence="2">
    <location>
        <begin position="427"/>
        <end position="437"/>
    </location>
</feature>